<comment type="caution">
    <text evidence="2">The sequence shown here is derived from an EMBL/GenBank/DDBJ whole genome shotgun (WGS) entry which is preliminary data.</text>
</comment>
<gene>
    <name evidence="2" type="primary">ga17188</name>
    <name evidence="2" type="ORF">PR202_ga17188</name>
</gene>
<dbReference type="InterPro" id="IPR004312">
    <property type="entry name" value="ATHILA_Orf1_C"/>
</dbReference>
<dbReference type="EMBL" id="BQKI01000008">
    <property type="protein sequence ID" value="GJN00039.1"/>
    <property type="molecule type" value="Genomic_DNA"/>
</dbReference>
<feature type="domain" description="Arabidopsis retrotransposon Orf1 C-terminal" evidence="1">
    <location>
        <begin position="27"/>
        <end position="120"/>
    </location>
</feature>
<reference evidence="2" key="1">
    <citation type="journal article" date="2018" name="DNA Res.">
        <title>Multiple hybrid de novo genome assembly of finger millet, an orphan allotetraploid crop.</title>
        <authorList>
            <person name="Hatakeyama M."/>
            <person name="Aluri S."/>
            <person name="Balachadran M.T."/>
            <person name="Sivarajan S.R."/>
            <person name="Patrignani A."/>
            <person name="Gruter S."/>
            <person name="Poveda L."/>
            <person name="Shimizu-Inatsugi R."/>
            <person name="Baeten J."/>
            <person name="Francoijs K.J."/>
            <person name="Nataraja K.N."/>
            <person name="Reddy Y.A.N."/>
            <person name="Phadnis S."/>
            <person name="Ravikumar R.L."/>
            <person name="Schlapbach R."/>
            <person name="Sreeman S.M."/>
            <person name="Shimizu K.K."/>
        </authorList>
    </citation>
    <scope>NUCLEOTIDE SEQUENCE</scope>
</reference>
<organism evidence="2 3">
    <name type="scientific">Eleusine coracana subsp. coracana</name>
    <dbReference type="NCBI Taxonomy" id="191504"/>
    <lineage>
        <taxon>Eukaryota</taxon>
        <taxon>Viridiplantae</taxon>
        <taxon>Streptophyta</taxon>
        <taxon>Embryophyta</taxon>
        <taxon>Tracheophyta</taxon>
        <taxon>Spermatophyta</taxon>
        <taxon>Magnoliopsida</taxon>
        <taxon>Liliopsida</taxon>
        <taxon>Poales</taxon>
        <taxon>Poaceae</taxon>
        <taxon>PACMAD clade</taxon>
        <taxon>Chloridoideae</taxon>
        <taxon>Cynodonteae</taxon>
        <taxon>Eleusininae</taxon>
        <taxon>Eleusine</taxon>
    </lineage>
</organism>
<reference evidence="2" key="2">
    <citation type="submission" date="2021-12" db="EMBL/GenBank/DDBJ databases">
        <title>Resequencing data analysis of finger millet.</title>
        <authorList>
            <person name="Hatakeyama M."/>
            <person name="Aluri S."/>
            <person name="Balachadran M.T."/>
            <person name="Sivarajan S.R."/>
            <person name="Poveda L."/>
            <person name="Shimizu-Inatsugi R."/>
            <person name="Schlapbach R."/>
            <person name="Sreeman S.M."/>
            <person name="Shimizu K.K."/>
        </authorList>
    </citation>
    <scope>NUCLEOTIDE SEQUENCE</scope>
</reference>
<sequence>MDYNLDVVTKVASMMRLGTVEDSSEAVNFRVRDISHTVTMEAAAQAFGFDADTDVAGILGRGELDSFWRRLSFIEEMKHGNIRNPTIQVLHRWLAARISNKVDSSNVTDADLRWLFNAIVSPSHCNPMSVMVQGWLDKRGKASKKLAFGAYLQCLAALVCDGDGSRGRNDK</sequence>
<dbReference type="Pfam" id="PF03078">
    <property type="entry name" value="ATHILA"/>
    <property type="match status" value="1"/>
</dbReference>
<dbReference type="Proteomes" id="UP001054889">
    <property type="component" value="Unassembled WGS sequence"/>
</dbReference>
<accession>A0AAV5CNT8</accession>
<evidence type="ECO:0000259" key="1">
    <source>
        <dbReference type="Pfam" id="PF03078"/>
    </source>
</evidence>
<name>A0AAV5CNT8_ELECO</name>
<protein>
    <recommendedName>
        <fullName evidence="1">Arabidopsis retrotransposon Orf1 C-terminal domain-containing protein</fullName>
    </recommendedName>
</protein>
<proteinExistence type="predicted"/>
<dbReference type="AlphaFoldDB" id="A0AAV5CNT8"/>
<evidence type="ECO:0000313" key="2">
    <source>
        <dbReference type="EMBL" id="GJN00039.1"/>
    </source>
</evidence>
<keyword evidence="3" id="KW-1185">Reference proteome</keyword>
<evidence type="ECO:0000313" key="3">
    <source>
        <dbReference type="Proteomes" id="UP001054889"/>
    </source>
</evidence>